<dbReference type="SUPFAM" id="SSF54862">
    <property type="entry name" value="4Fe-4S ferredoxins"/>
    <property type="match status" value="1"/>
</dbReference>
<evidence type="ECO:0000259" key="1">
    <source>
        <dbReference type="PROSITE" id="PS51379"/>
    </source>
</evidence>
<gene>
    <name evidence="2" type="ORF">DK846_04305</name>
</gene>
<dbReference type="Proteomes" id="UP000245657">
    <property type="component" value="Unassembled WGS sequence"/>
</dbReference>
<reference evidence="2 3" key="1">
    <citation type="submission" date="2018-05" db="EMBL/GenBank/DDBJ databases">
        <title>Draft genome of Methanospirillum lacunae Ki8-1.</title>
        <authorList>
            <person name="Dueholm M.S."/>
            <person name="Nielsen P.H."/>
            <person name="Bakmann L.F."/>
            <person name="Otzen D.E."/>
        </authorList>
    </citation>
    <scope>NUCLEOTIDE SEQUENCE [LARGE SCALE GENOMIC DNA]</scope>
    <source>
        <strain evidence="2 3">Ki8-1</strain>
    </source>
</reference>
<dbReference type="EMBL" id="QGMY01000002">
    <property type="protein sequence ID" value="PWR74377.1"/>
    <property type="molecule type" value="Genomic_DNA"/>
</dbReference>
<organism evidence="2 3">
    <name type="scientific">Methanospirillum lacunae</name>
    <dbReference type="NCBI Taxonomy" id="668570"/>
    <lineage>
        <taxon>Archaea</taxon>
        <taxon>Methanobacteriati</taxon>
        <taxon>Methanobacteriota</taxon>
        <taxon>Stenosarchaea group</taxon>
        <taxon>Methanomicrobia</taxon>
        <taxon>Methanomicrobiales</taxon>
        <taxon>Methanospirillaceae</taxon>
        <taxon>Methanospirillum</taxon>
    </lineage>
</organism>
<proteinExistence type="predicted"/>
<dbReference type="Gene3D" id="3.30.70.20">
    <property type="match status" value="1"/>
</dbReference>
<name>A0A2V2NDE0_9EURY</name>
<dbReference type="InterPro" id="IPR017896">
    <property type="entry name" value="4Fe4S_Fe-S-bd"/>
</dbReference>
<evidence type="ECO:0000313" key="2">
    <source>
        <dbReference type="EMBL" id="PWR74377.1"/>
    </source>
</evidence>
<keyword evidence="3" id="KW-1185">Reference proteome</keyword>
<dbReference type="InterPro" id="IPR002708">
    <property type="entry name" value="HcyBio"/>
</dbReference>
<dbReference type="NCBIfam" id="TIGR03287">
    <property type="entry name" value="methan_mark_16"/>
    <property type="match status" value="1"/>
</dbReference>
<comment type="caution">
    <text evidence="2">The sequence shown here is derived from an EMBL/GenBank/DDBJ whole genome shotgun (WGS) entry which is preliminary data.</text>
</comment>
<sequence length="408" mass="43974">MTRLQEIRERIRNKSAVVVTASEFKKQISESGQDKIIKDVDVVTCGTCGVMSGTYAVLSVPVASPGSFLRADKVALNGVPAIPGPCPNERLGLVDLIVYGTAHASSSYGGGHLFRDIISNHEIHVDVTAEKKDFQADVHGHDLPHARLFTTRSTFKNYTAIINRSDKPEKTIFSTLPLAGKSREATVSGCGEINPIENDPSLRFLTPGTQLLVNGGMGFVIGQGTRTSVARPNIAVHGEMTSMDPDYCGGFLTSAGPECLTSIGTAIPLIDENVTAGLMIRDADIPMPVMDISNRQQVSCSSYDRVWTGTAGEIRYHPNNCLNCDPCLAEKICPVHAITGSGEIDHTRCFTCGTCVHLCKGKAYTGNLGTLDLPEGDVPIVLRQSDRQRGEKISQKAKEMILKGEFQI</sequence>
<feature type="domain" description="4Fe-4S ferredoxin-type" evidence="1">
    <location>
        <begin position="312"/>
        <end position="343"/>
    </location>
</feature>
<protein>
    <submittedName>
        <fullName evidence="2">Methanogenesis marker 16 metalloprotein</fullName>
    </submittedName>
</protein>
<dbReference type="Pfam" id="PF01837">
    <property type="entry name" value="HcyBio"/>
    <property type="match status" value="1"/>
</dbReference>
<dbReference type="RefSeq" id="WP_109967656.1">
    <property type="nucleotide sequence ID" value="NZ_CP176093.1"/>
</dbReference>
<dbReference type="InterPro" id="IPR017677">
    <property type="entry name" value="Methan_mark_16"/>
</dbReference>
<accession>A0A2V2NDE0</accession>
<evidence type="ECO:0000313" key="3">
    <source>
        <dbReference type="Proteomes" id="UP000245657"/>
    </source>
</evidence>
<dbReference type="AlphaFoldDB" id="A0A2V2NDE0"/>
<dbReference type="OrthoDB" id="53379at2157"/>
<dbReference type="GeneID" id="97549762"/>
<dbReference type="PROSITE" id="PS51379">
    <property type="entry name" value="4FE4S_FER_2"/>
    <property type="match status" value="1"/>
</dbReference>